<evidence type="ECO:0000256" key="3">
    <source>
        <dbReference type="ARBA" id="ARBA00022748"/>
    </source>
</evidence>
<dbReference type="InterPro" id="IPR036249">
    <property type="entry name" value="Thioredoxin-like_sf"/>
</dbReference>
<name>A0ABT5QS63_9GAMM</name>
<comment type="caution">
    <text evidence="10">The sequence shown here is derived from an EMBL/GenBank/DDBJ whole genome shotgun (WGS) entry which is preliminary data.</text>
</comment>
<feature type="transmembrane region" description="Helical" evidence="6">
    <location>
        <begin position="500"/>
        <end position="518"/>
    </location>
</feature>
<keyword evidence="4 6" id="KW-1133">Transmembrane helix</keyword>
<evidence type="ECO:0000259" key="9">
    <source>
        <dbReference type="Pfam" id="PF11412"/>
    </source>
</evidence>
<feature type="transmembrane region" description="Helical" evidence="6">
    <location>
        <begin position="524"/>
        <end position="542"/>
    </location>
</feature>
<evidence type="ECO:0000256" key="4">
    <source>
        <dbReference type="ARBA" id="ARBA00022989"/>
    </source>
</evidence>
<reference evidence="10" key="1">
    <citation type="submission" date="2021-12" db="EMBL/GenBank/DDBJ databases">
        <title>Enterovibrio ZSDZ35 sp. nov. and Enterovibrio ZSDZ42 sp. nov., isolated from coastal seawater in Qingdao.</title>
        <authorList>
            <person name="Zhang P."/>
        </authorList>
    </citation>
    <scope>NUCLEOTIDE SEQUENCE</scope>
    <source>
        <strain evidence="10">ZSDZ35</strain>
    </source>
</reference>
<evidence type="ECO:0000256" key="6">
    <source>
        <dbReference type="SAM" id="Phobius"/>
    </source>
</evidence>
<accession>A0ABT5QS63</accession>
<evidence type="ECO:0000256" key="5">
    <source>
        <dbReference type="ARBA" id="ARBA00023136"/>
    </source>
</evidence>
<dbReference type="SUPFAM" id="SSF52833">
    <property type="entry name" value="Thioredoxin-like"/>
    <property type="match status" value="1"/>
</dbReference>
<keyword evidence="11" id="KW-1185">Reference proteome</keyword>
<evidence type="ECO:0000259" key="8">
    <source>
        <dbReference type="Pfam" id="PF02683"/>
    </source>
</evidence>
<evidence type="ECO:0000256" key="1">
    <source>
        <dbReference type="ARBA" id="ARBA00004141"/>
    </source>
</evidence>
<feature type="transmembrane region" description="Helical" evidence="6">
    <location>
        <begin position="348"/>
        <end position="367"/>
    </location>
</feature>
<proteinExistence type="predicted"/>
<sequence>MTSKADIFHLIRRIVCALLITAFAPSLVQAETTSTGWLTSPAHPPVQARVVLTGDVDPNNQTVNGFIEVTLDGDWKTYWRSPGEGGVAPSLNWQASQNIQSVDWSWPAPHRYDLLGIDTLGYKHDVIFPIALHVEDLSQPVTFAGTLTLSSCTTVCVLTDYPFSLSFNPEQLTTDVDALHLYAKAVSQVPKASPLLNDVNAVWDSNSQTLQVSATKTLPWQSPDIVVDSNAEALLDVAYSVPTVSVDGNTVTATFKASSWMGTPELSGENINLTFIDKDFLAEQHVTVAAGLISKTTPAFSFGSAVIFALLGGLILNIMPCVLPVLGMKLSSVITAQGLDKKHIRRQFIASATGIVFSFWLIAGLLIALKVTGNAVGWGIQFQSPFFIGLMVVITTLFAANMLGLFDIRLSSNTSTWLATRGDNSYSGHFVQGMFATLLATPCSAPFLGTAVAFALAASTPTLLAIFTALGIGMALPWLLVAAFPALAKHLPKPGPWINKLKSLFGFMMLATALWLISLLTNHLPFGSVVLITLAVLTLAIWRVTKVFGKKRAILVSAFGIVLSTSALLIASLTTSHWVTPLPQDLPWQKLSEQRIAAEVNAGNVVYVDVTADWCITCKANKIGVLLQEPVYSRLQAPDVVTLQGDWTVPSESVTNYLQKHGRYGVPFNIVYGPNAPEGIPLPVVLSDKDVINAINWAKGANNG</sequence>
<evidence type="ECO:0000256" key="7">
    <source>
        <dbReference type="SAM" id="SignalP"/>
    </source>
</evidence>
<keyword evidence="3" id="KW-0201">Cytochrome c-type biogenesis</keyword>
<feature type="transmembrane region" description="Helical" evidence="6">
    <location>
        <begin position="463"/>
        <end position="488"/>
    </location>
</feature>
<evidence type="ECO:0000313" key="11">
    <source>
        <dbReference type="Proteomes" id="UP001149821"/>
    </source>
</evidence>
<dbReference type="InterPro" id="IPR035671">
    <property type="entry name" value="DsbD_gamma"/>
</dbReference>
<gene>
    <name evidence="10" type="ORF">LRP49_19275</name>
</gene>
<dbReference type="Pfam" id="PF11412">
    <property type="entry name" value="DsbD_N"/>
    <property type="match status" value="1"/>
</dbReference>
<feature type="domain" description="Thiol:disulfide interchange protein DsbD N-terminal" evidence="9">
    <location>
        <begin position="58"/>
        <end position="164"/>
    </location>
</feature>
<dbReference type="PANTHER" id="PTHR32234">
    <property type="entry name" value="THIOL:DISULFIDE INTERCHANGE PROTEIN DSBD"/>
    <property type="match status" value="1"/>
</dbReference>
<feature type="domain" description="Cytochrome C biogenesis protein transmembrane" evidence="8">
    <location>
        <begin position="307"/>
        <end position="518"/>
    </location>
</feature>
<dbReference type="InterPro" id="IPR028250">
    <property type="entry name" value="DsbDN"/>
</dbReference>
<comment type="subcellular location">
    <subcellularLocation>
        <location evidence="1">Membrane</location>
        <topology evidence="1">Multi-pass membrane protein</topology>
    </subcellularLocation>
</comment>
<keyword evidence="7" id="KW-0732">Signal</keyword>
<keyword evidence="2 6" id="KW-0812">Transmembrane</keyword>
<feature type="transmembrane region" description="Helical" evidence="6">
    <location>
        <begin position="387"/>
        <end position="408"/>
    </location>
</feature>
<feature type="chain" id="PRO_5045844961" evidence="7">
    <location>
        <begin position="31"/>
        <end position="704"/>
    </location>
</feature>
<dbReference type="Proteomes" id="UP001149821">
    <property type="component" value="Unassembled WGS sequence"/>
</dbReference>
<dbReference type="CDD" id="cd02953">
    <property type="entry name" value="DsbDgamma"/>
    <property type="match status" value="1"/>
</dbReference>
<protein>
    <submittedName>
        <fullName evidence="10">Thioredoxin family protein</fullName>
    </submittedName>
</protein>
<dbReference type="Gene3D" id="3.40.30.10">
    <property type="entry name" value="Glutaredoxin"/>
    <property type="match status" value="1"/>
</dbReference>
<dbReference type="InterPro" id="IPR003834">
    <property type="entry name" value="Cyt_c_assmbl_TM_dom"/>
</dbReference>
<dbReference type="Pfam" id="PF13899">
    <property type="entry name" value="Thioredoxin_7"/>
    <property type="match status" value="1"/>
</dbReference>
<evidence type="ECO:0000313" key="10">
    <source>
        <dbReference type="EMBL" id="MDD1783315.1"/>
    </source>
</evidence>
<evidence type="ECO:0000256" key="2">
    <source>
        <dbReference type="ARBA" id="ARBA00022692"/>
    </source>
</evidence>
<organism evidence="10 11">
    <name type="scientific">Enterovibrio qingdaonensis</name>
    <dbReference type="NCBI Taxonomy" id="2899818"/>
    <lineage>
        <taxon>Bacteria</taxon>
        <taxon>Pseudomonadati</taxon>
        <taxon>Pseudomonadota</taxon>
        <taxon>Gammaproteobacteria</taxon>
        <taxon>Vibrionales</taxon>
        <taxon>Vibrionaceae</taxon>
        <taxon>Enterovibrio</taxon>
    </lineage>
</organism>
<feature type="transmembrane region" description="Helical" evidence="6">
    <location>
        <begin position="302"/>
        <end position="327"/>
    </location>
</feature>
<feature type="signal peptide" evidence="7">
    <location>
        <begin position="1"/>
        <end position="30"/>
    </location>
</feature>
<feature type="transmembrane region" description="Helical" evidence="6">
    <location>
        <begin position="429"/>
        <end position="457"/>
    </location>
</feature>
<dbReference type="Pfam" id="PF02683">
    <property type="entry name" value="DsbD_TM"/>
    <property type="match status" value="1"/>
</dbReference>
<keyword evidence="5 6" id="KW-0472">Membrane</keyword>
<feature type="transmembrane region" description="Helical" evidence="6">
    <location>
        <begin position="554"/>
        <end position="573"/>
    </location>
</feature>
<dbReference type="EMBL" id="JAJUBB010000017">
    <property type="protein sequence ID" value="MDD1783315.1"/>
    <property type="molecule type" value="Genomic_DNA"/>
</dbReference>
<dbReference type="RefSeq" id="WP_274144064.1">
    <property type="nucleotide sequence ID" value="NZ_JAJUBB010000017.1"/>
</dbReference>
<dbReference type="PANTHER" id="PTHR32234:SF3">
    <property type="entry name" value="SUPPRESSION OF COPPER SENSITIVITY PROTEIN"/>
    <property type="match status" value="1"/>
</dbReference>